<comment type="similarity">
    <text evidence="2">Belongs to the SusD family.</text>
</comment>
<evidence type="ECO:0000313" key="10">
    <source>
        <dbReference type="Proteomes" id="UP001597197"/>
    </source>
</evidence>
<dbReference type="RefSeq" id="WP_382312762.1">
    <property type="nucleotide sequence ID" value="NZ_JBHUFD010000003.1"/>
</dbReference>
<dbReference type="Pfam" id="PF14322">
    <property type="entry name" value="SusD-like_3"/>
    <property type="match status" value="1"/>
</dbReference>
<keyword evidence="4" id="KW-0472">Membrane</keyword>
<feature type="domain" description="RagB/SusD" evidence="7">
    <location>
        <begin position="323"/>
        <end position="501"/>
    </location>
</feature>
<dbReference type="EMBL" id="JBHUFD010000003">
    <property type="protein sequence ID" value="MFD1872353.1"/>
    <property type="molecule type" value="Genomic_DNA"/>
</dbReference>
<sequence>MLARIRSRAQATALCTGLLLAATGCKDFLKEDNRSSLTQDNYFTNATQAQSAVDGLYNRLRIMNTDNGYGESIWVGVELMALHATTLGQSFNNNQIINQTIDPANPYFSSMWNNAYNGIGAANLVLARVPAISMDETQKKALLGQAYFMRAFLYYHLVRLYGDVPLITTPIDGTSPDLYPTRAAQADVYNLIIADLQAAEQAGLPAVDRTGRISQSAVKALLSSVYLTSAGFPLQIKANYQKAADKAAELIDANQYPLFTNYISLHNTADKNSGELILQAQFAFGIATNAISALVIPYFAGVSRYNDEFGAVIPTPGFYATHEAGDLRAQEQQFYFSKYPSIRDPSVTVNFGTQALYKYFHVESARGNGVGDENWTLLRMPEVMLIYAEAINEVSGPNTKAYTQINAIRNRAKLPALSGLSQDAFRTAVWKERYHELAYENKAYFDIQRTRKTYNVAANTFVDVVGFKGEVGPAFQQKYLLWGIPSAEINNNKSLTQNPGW</sequence>
<accession>A0ABW4QS13</accession>
<evidence type="ECO:0000256" key="6">
    <source>
        <dbReference type="SAM" id="SignalP"/>
    </source>
</evidence>
<evidence type="ECO:0000259" key="8">
    <source>
        <dbReference type="Pfam" id="PF14322"/>
    </source>
</evidence>
<evidence type="ECO:0000259" key="7">
    <source>
        <dbReference type="Pfam" id="PF07980"/>
    </source>
</evidence>
<dbReference type="Proteomes" id="UP001597197">
    <property type="component" value="Unassembled WGS sequence"/>
</dbReference>
<comment type="subcellular location">
    <subcellularLocation>
        <location evidence="1">Cell outer membrane</location>
    </subcellularLocation>
</comment>
<keyword evidence="5" id="KW-0998">Cell outer membrane</keyword>
<feature type="signal peptide" evidence="6">
    <location>
        <begin position="1"/>
        <end position="21"/>
    </location>
</feature>
<evidence type="ECO:0000256" key="5">
    <source>
        <dbReference type="ARBA" id="ARBA00023237"/>
    </source>
</evidence>
<evidence type="ECO:0000256" key="4">
    <source>
        <dbReference type="ARBA" id="ARBA00023136"/>
    </source>
</evidence>
<evidence type="ECO:0000256" key="1">
    <source>
        <dbReference type="ARBA" id="ARBA00004442"/>
    </source>
</evidence>
<evidence type="ECO:0000313" key="9">
    <source>
        <dbReference type="EMBL" id="MFD1872353.1"/>
    </source>
</evidence>
<dbReference type="Gene3D" id="1.25.40.390">
    <property type="match status" value="1"/>
</dbReference>
<proteinExistence type="inferred from homology"/>
<reference evidence="10" key="1">
    <citation type="journal article" date="2019" name="Int. J. Syst. Evol. Microbiol.">
        <title>The Global Catalogue of Microorganisms (GCM) 10K type strain sequencing project: providing services to taxonomists for standard genome sequencing and annotation.</title>
        <authorList>
            <consortium name="The Broad Institute Genomics Platform"/>
            <consortium name="The Broad Institute Genome Sequencing Center for Infectious Disease"/>
            <person name="Wu L."/>
            <person name="Ma J."/>
        </authorList>
    </citation>
    <scope>NUCLEOTIDE SEQUENCE [LARGE SCALE GENOMIC DNA]</scope>
    <source>
        <strain evidence="10">CGMCC 1.15795</strain>
    </source>
</reference>
<comment type="caution">
    <text evidence="9">The sequence shown here is derived from an EMBL/GenBank/DDBJ whole genome shotgun (WGS) entry which is preliminary data.</text>
</comment>
<feature type="chain" id="PRO_5046047491" evidence="6">
    <location>
        <begin position="22"/>
        <end position="501"/>
    </location>
</feature>
<dbReference type="SUPFAM" id="SSF48452">
    <property type="entry name" value="TPR-like"/>
    <property type="match status" value="1"/>
</dbReference>
<dbReference type="Pfam" id="PF07980">
    <property type="entry name" value="SusD_RagB"/>
    <property type="match status" value="1"/>
</dbReference>
<evidence type="ECO:0000256" key="3">
    <source>
        <dbReference type="ARBA" id="ARBA00022729"/>
    </source>
</evidence>
<gene>
    <name evidence="9" type="ORF">ACFSDX_07935</name>
</gene>
<dbReference type="CDD" id="cd08977">
    <property type="entry name" value="SusD"/>
    <property type="match status" value="1"/>
</dbReference>
<dbReference type="InterPro" id="IPR011990">
    <property type="entry name" value="TPR-like_helical_dom_sf"/>
</dbReference>
<protein>
    <submittedName>
        <fullName evidence="9">RagB/SusD family nutrient uptake outer membrane protein</fullName>
    </submittedName>
</protein>
<evidence type="ECO:0000256" key="2">
    <source>
        <dbReference type="ARBA" id="ARBA00006275"/>
    </source>
</evidence>
<name>A0ABW4QS13_9BACT</name>
<organism evidence="9 10">
    <name type="scientific">Hymenobacter bucti</name>
    <dbReference type="NCBI Taxonomy" id="1844114"/>
    <lineage>
        <taxon>Bacteria</taxon>
        <taxon>Pseudomonadati</taxon>
        <taxon>Bacteroidota</taxon>
        <taxon>Cytophagia</taxon>
        <taxon>Cytophagales</taxon>
        <taxon>Hymenobacteraceae</taxon>
        <taxon>Hymenobacter</taxon>
    </lineage>
</organism>
<dbReference type="InterPro" id="IPR012944">
    <property type="entry name" value="SusD_RagB_dom"/>
</dbReference>
<dbReference type="InterPro" id="IPR033985">
    <property type="entry name" value="SusD-like_N"/>
</dbReference>
<feature type="domain" description="SusD-like N-terminal" evidence="8">
    <location>
        <begin position="28"/>
        <end position="227"/>
    </location>
</feature>
<keyword evidence="10" id="KW-1185">Reference proteome</keyword>
<keyword evidence="3 6" id="KW-0732">Signal</keyword>
<dbReference type="PROSITE" id="PS51257">
    <property type="entry name" value="PROKAR_LIPOPROTEIN"/>
    <property type="match status" value="1"/>
</dbReference>